<keyword evidence="2" id="KW-0645">Protease</keyword>
<dbReference type="EMBL" id="WIGN01000086">
    <property type="protein sequence ID" value="KAF6810480.1"/>
    <property type="molecule type" value="Genomic_DNA"/>
</dbReference>
<dbReference type="GO" id="GO:0006508">
    <property type="term" value="P:proteolysis"/>
    <property type="evidence" value="ECO:0007669"/>
    <property type="project" value="UniProtKB-KW"/>
</dbReference>
<accession>A0A8H6JDA5</accession>
<evidence type="ECO:0000313" key="7">
    <source>
        <dbReference type="EMBL" id="KAF6810480.1"/>
    </source>
</evidence>
<dbReference type="Pfam" id="PF24476">
    <property type="entry name" value="DUF7580"/>
    <property type="match status" value="1"/>
</dbReference>
<dbReference type="InterPro" id="IPR050131">
    <property type="entry name" value="Peptidase_S8_subtilisin-like"/>
</dbReference>
<reference evidence="7 8" key="1">
    <citation type="journal article" date="2020" name="Phytopathology">
        <title>Genome Sequence Resources of Colletotrichum truncatum, C. plurivorum, C. musicola, and C. sojae: Four Species Pathogenic to Soybean (Glycine max).</title>
        <authorList>
            <person name="Rogerio F."/>
            <person name="Boufleur T.R."/>
            <person name="Ciampi-Guillardi M."/>
            <person name="Sukno S.A."/>
            <person name="Thon M.R."/>
            <person name="Massola Junior N.S."/>
            <person name="Baroncelli R."/>
        </authorList>
    </citation>
    <scope>NUCLEOTIDE SEQUENCE [LARGE SCALE GENOMIC DNA]</scope>
    <source>
        <strain evidence="7 8">LFN0009</strain>
    </source>
</reference>
<dbReference type="InterPro" id="IPR023828">
    <property type="entry name" value="Peptidase_S8_Ser-AS"/>
</dbReference>
<dbReference type="CDD" id="cd00306">
    <property type="entry name" value="Peptidases_S8_S53"/>
    <property type="match status" value="1"/>
</dbReference>
<keyword evidence="4" id="KW-0720">Serine protease</keyword>
<dbReference type="SUPFAM" id="SSF52743">
    <property type="entry name" value="Subtilisin-like"/>
    <property type="match status" value="1"/>
</dbReference>
<evidence type="ECO:0000256" key="2">
    <source>
        <dbReference type="ARBA" id="ARBA00022670"/>
    </source>
</evidence>
<dbReference type="PANTHER" id="PTHR43806:SF11">
    <property type="entry name" value="CEREVISIN-RELATED"/>
    <property type="match status" value="1"/>
</dbReference>
<name>A0A8H6JDA5_9PEZI</name>
<feature type="domain" description="DUF7580" evidence="6">
    <location>
        <begin position="205"/>
        <end position="370"/>
    </location>
</feature>
<evidence type="ECO:0000256" key="1">
    <source>
        <dbReference type="ARBA" id="ARBA00011073"/>
    </source>
</evidence>
<keyword evidence="3" id="KW-0378">Hydrolase</keyword>
<dbReference type="InterPro" id="IPR056002">
    <property type="entry name" value="DUF7580"/>
</dbReference>
<evidence type="ECO:0000256" key="3">
    <source>
        <dbReference type="ARBA" id="ARBA00022801"/>
    </source>
</evidence>
<evidence type="ECO:0000259" key="5">
    <source>
        <dbReference type="Pfam" id="PF00082"/>
    </source>
</evidence>
<dbReference type="Proteomes" id="UP000652219">
    <property type="component" value="Unassembled WGS sequence"/>
</dbReference>
<dbReference type="PANTHER" id="PTHR43806">
    <property type="entry name" value="PEPTIDASE S8"/>
    <property type="match status" value="1"/>
</dbReference>
<feature type="domain" description="Peptidase S8/S53" evidence="5">
    <location>
        <begin position="490"/>
        <end position="637"/>
    </location>
</feature>
<dbReference type="AlphaFoldDB" id="A0A8H6JDA5"/>
<dbReference type="InterPro" id="IPR036852">
    <property type="entry name" value="Peptidase_S8/S53_dom_sf"/>
</dbReference>
<sequence>MEAESIQRRSPESAPVRAKWDLAKALLPLFHDEKSLPTTENADQRRYEYLADDGDDEGRSDTSSATSNKSFPKLAALRQYQRRISPNGSVSEEVVRFVNFPRDAPRIESCQRSAAQFYVALKNLDPSTKSFQAVTQYTPRDVDALKHAHGFASTCTSLFSQMVGGNMCATPYRAKLHLSGFKEEQLEMSIETCGKMDWISAIFTRYRKLAIALLAACMFQLSDSPWIDQHLGPESIFVPVPLPQTNIGTQHWCPRVVCSLVPDIKARPGLQSENIAAFGVLMLELETQSKANWEDGDENYDTGEMSNNVRLARVLKSRKDDVDDDCNKIANVCLQFDKLVEILEHPDIDHKSKGLAVIYKYILEPLFRHVATKFGILEPIFDGIFTADHSLTAPTKFSSSVTARRELFDDDESTARPGDINSAKKFLGELQPFFTIIRDLSRREFTIGSPLAKNSTEKVRIAVLDSGVDGDDAMIKSAIKFRRININKKPGAEIYVAKICTGKVINNEFMPGIAQTINWAVKECKADIISMSFGFEEADEAIEMAVEDATQAGKLVIAAASNNGRRSGRARPARRDDVVCIHATDGNGKQSGMNPSPVPETDNFATLEVAVPSRRNNEDVWKSGTSFAVPVAAGFAADPGNRHNFRGKRVNITCPPSAAVHHHHHPLSSSSFSVQPAYSHDELRQRQCRRAEGLKKQQPTYFVAPNFTTRPFPDGPLDLGTLVEDLESCYPINQGSSPSNRVPIPEGQRYTDTKEDIRAAVKTSAGAEASVLAKVLDRSVGGDASLRGQKSDEEVYTFRALDTVYFYPTPSYIKQCLQLRDVKEYSDMADYQAPLYLITGLKIACGATISTDRSREYEGSA</sequence>
<dbReference type="GO" id="GO:0004252">
    <property type="term" value="F:serine-type endopeptidase activity"/>
    <property type="evidence" value="ECO:0007669"/>
    <property type="project" value="InterPro"/>
</dbReference>
<comment type="caution">
    <text evidence="7">The sequence shown here is derived from an EMBL/GenBank/DDBJ whole genome shotgun (WGS) entry which is preliminary data.</text>
</comment>
<evidence type="ECO:0000256" key="4">
    <source>
        <dbReference type="ARBA" id="ARBA00022825"/>
    </source>
</evidence>
<protein>
    <submittedName>
        <fullName evidence="7">Pfs domain-containing protein</fullName>
    </submittedName>
</protein>
<comment type="similarity">
    <text evidence="1">Belongs to the peptidase S8 family.</text>
</comment>
<gene>
    <name evidence="7" type="ORF">CSOJ01_06292</name>
</gene>
<proteinExistence type="inferred from homology"/>
<organism evidence="7 8">
    <name type="scientific">Colletotrichum sojae</name>
    <dbReference type="NCBI Taxonomy" id="2175907"/>
    <lineage>
        <taxon>Eukaryota</taxon>
        <taxon>Fungi</taxon>
        <taxon>Dikarya</taxon>
        <taxon>Ascomycota</taxon>
        <taxon>Pezizomycotina</taxon>
        <taxon>Sordariomycetes</taxon>
        <taxon>Hypocreomycetidae</taxon>
        <taxon>Glomerellales</taxon>
        <taxon>Glomerellaceae</taxon>
        <taxon>Colletotrichum</taxon>
        <taxon>Colletotrichum orchidearum species complex</taxon>
    </lineage>
</organism>
<dbReference type="Pfam" id="PF00082">
    <property type="entry name" value="Peptidase_S8"/>
    <property type="match status" value="1"/>
</dbReference>
<evidence type="ECO:0000259" key="6">
    <source>
        <dbReference type="Pfam" id="PF24476"/>
    </source>
</evidence>
<dbReference type="InterPro" id="IPR000209">
    <property type="entry name" value="Peptidase_S8/S53_dom"/>
</dbReference>
<evidence type="ECO:0000313" key="8">
    <source>
        <dbReference type="Proteomes" id="UP000652219"/>
    </source>
</evidence>
<dbReference type="Gene3D" id="3.40.50.200">
    <property type="entry name" value="Peptidase S8/S53 domain"/>
    <property type="match status" value="1"/>
</dbReference>
<dbReference type="PROSITE" id="PS00138">
    <property type="entry name" value="SUBTILASE_SER"/>
    <property type="match status" value="1"/>
</dbReference>
<keyword evidence="8" id="KW-1185">Reference proteome</keyword>